<accession>A0ABN6N6A0</accession>
<dbReference type="Pfam" id="PF24986">
    <property type="entry name" value="PRC_RimM"/>
    <property type="match status" value="1"/>
</dbReference>
<evidence type="ECO:0000256" key="3">
    <source>
        <dbReference type="ARBA" id="ARBA00022552"/>
    </source>
</evidence>
<name>A0ABN6N6A0_9BACT</name>
<dbReference type="Gene3D" id="2.30.30.240">
    <property type="entry name" value="PRC-barrel domain"/>
    <property type="match status" value="1"/>
</dbReference>
<sequence length="162" mass="16801">MALVRIGKVVKAIGLKGFVGVGGSEGALAELPRVTLRAGGAERVLAVREARPQGRLWAVRLGDVAERSGAEALVGAEVLAERDDLGELEDGSHFWGDLEGMPVETAAGAPLGVVTGFYATGGVDVLVVKGDRERLIPLAPYVQVDGAARKVVVDPPEGLLEL</sequence>
<dbReference type="Proteomes" id="UP001162734">
    <property type="component" value="Chromosome"/>
</dbReference>
<organism evidence="8 9">
    <name type="scientific">Anaeromyxobacter paludicola</name>
    <dbReference type="NCBI Taxonomy" id="2918171"/>
    <lineage>
        <taxon>Bacteria</taxon>
        <taxon>Pseudomonadati</taxon>
        <taxon>Myxococcota</taxon>
        <taxon>Myxococcia</taxon>
        <taxon>Myxococcales</taxon>
        <taxon>Cystobacterineae</taxon>
        <taxon>Anaeromyxobacteraceae</taxon>
        <taxon>Anaeromyxobacter</taxon>
    </lineage>
</organism>
<dbReference type="InterPro" id="IPR011033">
    <property type="entry name" value="PRC_barrel-like_sf"/>
</dbReference>
<dbReference type="InterPro" id="IPR011961">
    <property type="entry name" value="RimM"/>
</dbReference>
<proteinExistence type="inferred from homology"/>
<comment type="subunit">
    <text evidence="5">Binds ribosomal protein uS19.</text>
</comment>
<keyword evidence="4 5" id="KW-0143">Chaperone</keyword>
<comment type="domain">
    <text evidence="5">The PRC barrel domain binds ribosomal protein uS19.</text>
</comment>
<dbReference type="NCBIfam" id="TIGR02273">
    <property type="entry name" value="16S_RimM"/>
    <property type="match status" value="1"/>
</dbReference>
<protein>
    <recommendedName>
        <fullName evidence="5">Ribosome maturation factor RimM</fullName>
    </recommendedName>
</protein>
<evidence type="ECO:0000256" key="1">
    <source>
        <dbReference type="ARBA" id="ARBA00022490"/>
    </source>
</evidence>
<dbReference type="PANTHER" id="PTHR33692:SF1">
    <property type="entry name" value="RIBOSOME MATURATION FACTOR RIMM"/>
    <property type="match status" value="1"/>
</dbReference>
<feature type="domain" description="Ribosome maturation factor RimM PRC barrel" evidence="7">
    <location>
        <begin position="95"/>
        <end position="159"/>
    </location>
</feature>
<dbReference type="EMBL" id="AP025592">
    <property type="protein sequence ID" value="BDG07529.1"/>
    <property type="molecule type" value="Genomic_DNA"/>
</dbReference>
<dbReference type="SUPFAM" id="SSF50346">
    <property type="entry name" value="PRC-barrel domain"/>
    <property type="match status" value="1"/>
</dbReference>
<dbReference type="InterPro" id="IPR056792">
    <property type="entry name" value="PRC_RimM"/>
</dbReference>
<keyword evidence="9" id="KW-1185">Reference proteome</keyword>
<dbReference type="InterPro" id="IPR036976">
    <property type="entry name" value="RimM_N_sf"/>
</dbReference>
<dbReference type="PANTHER" id="PTHR33692">
    <property type="entry name" value="RIBOSOME MATURATION FACTOR RIMM"/>
    <property type="match status" value="1"/>
</dbReference>
<keyword evidence="2 5" id="KW-0690">Ribosome biogenesis</keyword>
<comment type="subcellular location">
    <subcellularLocation>
        <location evidence="5">Cytoplasm</location>
    </subcellularLocation>
</comment>
<evidence type="ECO:0000256" key="5">
    <source>
        <dbReference type="HAMAP-Rule" id="MF_00014"/>
    </source>
</evidence>
<evidence type="ECO:0000256" key="4">
    <source>
        <dbReference type="ARBA" id="ARBA00023186"/>
    </source>
</evidence>
<evidence type="ECO:0000313" key="8">
    <source>
        <dbReference type="EMBL" id="BDG07529.1"/>
    </source>
</evidence>
<evidence type="ECO:0000259" key="6">
    <source>
        <dbReference type="Pfam" id="PF01782"/>
    </source>
</evidence>
<keyword evidence="1 5" id="KW-0963">Cytoplasm</keyword>
<dbReference type="RefSeq" id="WP_248344305.1">
    <property type="nucleotide sequence ID" value="NZ_AP025592.1"/>
</dbReference>
<dbReference type="HAMAP" id="MF_00014">
    <property type="entry name" value="Ribosome_mat_RimM"/>
    <property type="match status" value="1"/>
</dbReference>
<reference evidence="9" key="1">
    <citation type="journal article" date="2022" name="Int. J. Syst. Evol. Microbiol.">
        <title>Anaeromyxobacter oryzae sp. nov., Anaeromyxobacter diazotrophicus sp. nov. and Anaeromyxobacter paludicola sp. nov., isolated from paddy soils.</title>
        <authorList>
            <person name="Itoh H."/>
            <person name="Xu Z."/>
            <person name="Mise K."/>
            <person name="Masuda Y."/>
            <person name="Ushijima N."/>
            <person name="Hayakawa C."/>
            <person name="Shiratori Y."/>
            <person name="Senoo K."/>
        </authorList>
    </citation>
    <scope>NUCLEOTIDE SEQUENCE [LARGE SCALE GENOMIC DNA]</scope>
    <source>
        <strain evidence="9">Red630</strain>
    </source>
</reference>
<gene>
    <name evidence="5 8" type="primary">rimM</name>
    <name evidence="8" type="ORF">AMPC_06420</name>
</gene>
<dbReference type="Gene3D" id="2.40.30.60">
    <property type="entry name" value="RimM"/>
    <property type="match status" value="1"/>
</dbReference>
<comment type="similarity">
    <text evidence="5">Belongs to the RimM family.</text>
</comment>
<dbReference type="InterPro" id="IPR002676">
    <property type="entry name" value="RimM_N"/>
</dbReference>
<keyword evidence="3 5" id="KW-0698">rRNA processing</keyword>
<evidence type="ECO:0000256" key="2">
    <source>
        <dbReference type="ARBA" id="ARBA00022517"/>
    </source>
</evidence>
<feature type="domain" description="RimM N-terminal" evidence="6">
    <location>
        <begin position="6"/>
        <end position="84"/>
    </location>
</feature>
<comment type="function">
    <text evidence="5">An accessory protein needed during the final step in the assembly of 30S ribosomal subunit, possibly for assembly of the head region. Essential for efficient processing of 16S rRNA. May be needed both before and after RbfA during the maturation of 16S rRNA. It has affinity for free ribosomal 30S subunits but not for 70S ribosomes.</text>
</comment>
<evidence type="ECO:0000259" key="7">
    <source>
        <dbReference type="Pfam" id="PF24986"/>
    </source>
</evidence>
<evidence type="ECO:0000313" key="9">
    <source>
        <dbReference type="Proteomes" id="UP001162734"/>
    </source>
</evidence>
<dbReference type="Pfam" id="PF01782">
    <property type="entry name" value="RimM"/>
    <property type="match status" value="1"/>
</dbReference>